<evidence type="ECO:0000313" key="2">
    <source>
        <dbReference type="Proteomes" id="UP001054945"/>
    </source>
</evidence>
<evidence type="ECO:0000313" key="1">
    <source>
        <dbReference type="EMBL" id="GIY40589.1"/>
    </source>
</evidence>
<accession>A0AAV4T4D2</accession>
<dbReference type="AlphaFoldDB" id="A0AAV4T4D2"/>
<gene>
    <name evidence="1" type="ORF">CEXT_732061</name>
</gene>
<sequence length="92" mass="10810">MKKIFKSFAHCENQKKKDAKRRDRGDLVKSGERVNDVLWPEHRIKKFTGRMLIGRNKSGKNEWSNEIKVGLREKVNGLKKIKPVYDLVQAFL</sequence>
<protein>
    <submittedName>
        <fullName evidence="1">Uncharacterized protein</fullName>
    </submittedName>
</protein>
<comment type="caution">
    <text evidence="1">The sequence shown here is derived from an EMBL/GenBank/DDBJ whole genome shotgun (WGS) entry which is preliminary data.</text>
</comment>
<name>A0AAV4T4D2_CAEEX</name>
<proteinExistence type="predicted"/>
<reference evidence="1 2" key="1">
    <citation type="submission" date="2021-06" db="EMBL/GenBank/DDBJ databases">
        <title>Caerostris extrusa draft genome.</title>
        <authorList>
            <person name="Kono N."/>
            <person name="Arakawa K."/>
        </authorList>
    </citation>
    <scope>NUCLEOTIDE SEQUENCE [LARGE SCALE GENOMIC DNA]</scope>
</reference>
<dbReference type="EMBL" id="BPLR01010632">
    <property type="protein sequence ID" value="GIY40589.1"/>
    <property type="molecule type" value="Genomic_DNA"/>
</dbReference>
<organism evidence="1 2">
    <name type="scientific">Caerostris extrusa</name>
    <name type="common">Bark spider</name>
    <name type="synonym">Caerostris bankana</name>
    <dbReference type="NCBI Taxonomy" id="172846"/>
    <lineage>
        <taxon>Eukaryota</taxon>
        <taxon>Metazoa</taxon>
        <taxon>Ecdysozoa</taxon>
        <taxon>Arthropoda</taxon>
        <taxon>Chelicerata</taxon>
        <taxon>Arachnida</taxon>
        <taxon>Araneae</taxon>
        <taxon>Araneomorphae</taxon>
        <taxon>Entelegynae</taxon>
        <taxon>Araneoidea</taxon>
        <taxon>Araneidae</taxon>
        <taxon>Caerostris</taxon>
    </lineage>
</organism>
<dbReference type="Proteomes" id="UP001054945">
    <property type="component" value="Unassembled WGS sequence"/>
</dbReference>
<keyword evidence="2" id="KW-1185">Reference proteome</keyword>